<sequence length="301" mass="34197">MPMKDRQMPSDTPAIACALCGHVAEPLLTREYGSVRGNTARFLERLFRLWKCPQCLTLHSLDAVDMVDIYRDYPPNKRRLDVFARGTLNNLLSRLTEAGLSKDAAILDYGCGNGIFLEFLERRGYRKLTGYDPYVREFSRPPTGQFDCVLANDVIEHVDDPRAMLADCVRHVRPGGLLYVGTADSEPVDMSNLAPHLMRLHQPFHRVILTEQGLQQLAAETGMNLVRNWRRSYMDTLIPFANYRFLDEFNAALDHNMDRAMAPDAARVLLRRPSLIFYAFFGYFAPSACEPAVLLRQPAPD</sequence>
<dbReference type="EMBL" id="SPMY01000016">
    <property type="protein sequence ID" value="NMQ27263.1"/>
    <property type="molecule type" value="Genomic_DNA"/>
</dbReference>
<dbReference type="GO" id="GO:0032259">
    <property type="term" value="P:methylation"/>
    <property type="evidence" value="ECO:0007669"/>
    <property type="project" value="UniProtKB-KW"/>
</dbReference>
<dbReference type="PANTHER" id="PTHR43861">
    <property type="entry name" value="TRANS-ACONITATE 2-METHYLTRANSFERASE-RELATED"/>
    <property type="match status" value="1"/>
</dbReference>
<dbReference type="Gene3D" id="3.40.50.150">
    <property type="entry name" value="Vaccinia Virus protein VP39"/>
    <property type="match status" value="2"/>
</dbReference>
<evidence type="ECO:0000313" key="1">
    <source>
        <dbReference type="EMBL" id="NMQ27263.1"/>
    </source>
</evidence>
<dbReference type="Pfam" id="PF13489">
    <property type="entry name" value="Methyltransf_23"/>
    <property type="match status" value="1"/>
</dbReference>
<name>A0ABX1TVJ5_9PROT</name>
<comment type="caution">
    <text evidence="1">The sequence shown here is derived from an EMBL/GenBank/DDBJ whole genome shotgun (WGS) entry which is preliminary data.</text>
</comment>
<evidence type="ECO:0000313" key="2">
    <source>
        <dbReference type="Proteomes" id="UP000749010"/>
    </source>
</evidence>
<keyword evidence="2" id="KW-1185">Reference proteome</keyword>
<accession>A0ABX1TVJ5</accession>
<gene>
    <name evidence="1" type="ORF">E4Q23_05535</name>
</gene>
<keyword evidence="1" id="KW-0489">Methyltransferase</keyword>
<dbReference type="InterPro" id="IPR029063">
    <property type="entry name" value="SAM-dependent_MTases_sf"/>
</dbReference>
<dbReference type="GO" id="GO:0008168">
    <property type="term" value="F:methyltransferase activity"/>
    <property type="evidence" value="ECO:0007669"/>
    <property type="project" value="UniProtKB-KW"/>
</dbReference>
<organism evidence="1 2">
    <name type="scientific">Candidatus Accumulibacter phosphatis</name>
    <dbReference type="NCBI Taxonomy" id="327160"/>
    <lineage>
        <taxon>Bacteria</taxon>
        <taxon>Pseudomonadati</taxon>
        <taxon>Pseudomonadota</taxon>
        <taxon>Betaproteobacteria</taxon>
        <taxon>Candidatus Accumulibacter</taxon>
    </lineage>
</organism>
<keyword evidence="1" id="KW-0808">Transferase</keyword>
<dbReference type="Proteomes" id="UP000749010">
    <property type="component" value="Unassembled WGS sequence"/>
</dbReference>
<protein>
    <submittedName>
        <fullName evidence="1">Methyltransferase domain-containing protein</fullName>
    </submittedName>
</protein>
<proteinExistence type="predicted"/>
<dbReference type="SUPFAM" id="SSF53335">
    <property type="entry name" value="S-adenosyl-L-methionine-dependent methyltransferases"/>
    <property type="match status" value="1"/>
</dbReference>
<dbReference type="CDD" id="cd02440">
    <property type="entry name" value="AdoMet_MTases"/>
    <property type="match status" value="1"/>
</dbReference>
<reference evidence="1 2" key="1">
    <citation type="submission" date="2019-03" db="EMBL/GenBank/DDBJ databases">
        <title>Metabolic reconstructions from genomes of highly enriched 'Candidatus Accumulibacter' and 'Candidatus Competibacter' bioreactor populations.</title>
        <authorList>
            <person name="Annavajhala M.K."/>
            <person name="Welles L."/>
            <person name="Abbas B."/>
            <person name="Sorokin D."/>
            <person name="Park H."/>
            <person name="Van Loosdrecht M."/>
            <person name="Chandran K."/>
        </authorList>
    </citation>
    <scope>NUCLEOTIDE SEQUENCE [LARGE SCALE GENOMIC DNA]</scope>
    <source>
        <strain evidence="1 2">SBR_S</strain>
    </source>
</reference>